<protein>
    <recommendedName>
        <fullName evidence="4">Riboflavin synthase subunit beta</fullName>
    </recommendedName>
</protein>
<comment type="caution">
    <text evidence="2">The sequence shown here is derived from an EMBL/GenBank/DDBJ whole genome shotgun (WGS) entry which is preliminary data.</text>
</comment>
<dbReference type="EMBL" id="SBKQ01000014">
    <property type="protein sequence ID" value="RXR29392.1"/>
    <property type="molecule type" value="Genomic_DNA"/>
</dbReference>
<proteinExistence type="predicted"/>
<dbReference type="OrthoDB" id="1139505at2"/>
<dbReference type="RefSeq" id="WP_129465318.1">
    <property type="nucleotide sequence ID" value="NZ_JACSXZ010000001.1"/>
</dbReference>
<keyword evidence="1" id="KW-1133">Transmembrane helix</keyword>
<accession>A0A4Q1KIH8</accession>
<dbReference type="AlphaFoldDB" id="A0A4Q1KIH8"/>
<evidence type="ECO:0000313" key="2">
    <source>
        <dbReference type="EMBL" id="RXR29392.1"/>
    </source>
</evidence>
<feature type="transmembrane region" description="Helical" evidence="1">
    <location>
        <begin position="68"/>
        <end position="87"/>
    </location>
</feature>
<sequence length="96" mass="11782">MLKRSLFKLPKNKSFNYTPRYYEGKEQGNLYDFDSKFHKNRDTVNYNDYRSHWNEARSESRHRGNREINFRLIAIVLVLVLLFLFVIDFDLSIFRR</sequence>
<dbReference type="Proteomes" id="UP000289734">
    <property type="component" value="Unassembled WGS sequence"/>
</dbReference>
<evidence type="ECO:0000313" key="3">
    <source>
        <dbReference type="Proteomes" id="UP000289734"/>
    </source>
</evidence>
<keyword evidence="3" id="KW-1185">Reference proteome</keyword>
<keyword evidence="1" id="KW-0472">Membrane</keyword>
<gene>
    <name evidence="2" type="ORF">EQG68_12975</name>
</gene>
<evidence type="ECO:0008006" key="4">
    <source>
        <dbReference type="Google" id="ProtNLM"/>
    </source>
</evidence>
<reference evidence="3" key="1">
    <citation type="submission" date="2019-01" db="EMBL/GenBank/DDBJ databases">
        <title>Cytophagaceae bacterium strain CAR-16.</title>
        <authorList>
            <person name="Chen W.-M."/>
        </authorList>
    </citation>
    <scope>NUCLEOTIDE SEQUENCE [LARGE SCALE GENOMIC DNA]</scope>
    <source>
        <strain evidence="3">ICH-30</strain>
    </source>
</reference>
<organism evidence="2 3">
    <name type="scientific">Flavobacterium piscinae</name>
    <dbReference type="NCBI Taxonomy" id="2506424"/>
    <lineage>
        <taxon>Bacteria</taxon>
        <taxon>Pseudomonadati</taxon>
        <taxon>Bacteroidota</taxon>
        <taxon>Flavobacteriia</taxon>
        <taxon>Flavobacteriales</taxon>
        <taxon>Flavobacteriaceae</taxon>
        <taxon>Flavobacterium</taxon>
    </lineage>
</organism>
<evidence type="ECO:0000256" key="1">
    <source>
        <dbReference type="SAM" id="Phobius"/>
    </source>
</evidence>
<keyword evidence="1" id="KW-0812">Transmembrane</keyword>
<name>A0A4Q1KIH8_9FLAO</name>